<name>A0A8X6RHG0_TRICX</name>
<sequence length="104" mass="11595">MALSLSPLQRYHEGKYSFLSEIVAGDEHGVTILNPKASVRVSSGNVRFRHLQRNQRPCTTSSGKVIMSFFTTGTYCLSRFWNGESPSMSSVIKPHCRTLDEPSS</sequence>
<gene>
    <name evidence="1" type="ORF">TNCV_849411</name>
</gene>
<reference evidence="1" key="1">
    <citation type="submission" date="2020-08" db="EMBL/GenBank/DDBJ databases">
        <title>Multicomponent nature underlies the extraordinary mechanical properties of spider dragline silk.</title>
        <authorList>
            <person name="Kono N."/>
            <person name="Nakamura H."/>
            <person name="Mori M."/>
            <person name="Yoshida Y."/>
            <person name="Ohtoshi R."/>
            <person name="Malay A.D."/>
            <person name="Moran D.A.P."/>
            <person name="Tomita M."/>
            <person name="Numata K."/>
            <person name="Arakawa K."/>
        </authorList>
    </citation>
    <scope>NUCLEOTIDE SEQUENCE</scope>
</reference>
<evidence type="ECO:0000313" key="1">
    <source>
        <dbReference type="EMBL" id="GFX95351.1"/>
    </source>
</evidence>
<protein>
    <submittedName>
        <fullName evidence="1">Uncharacterized protein</fullName>
    </submittedName>
</protein>
<proteinExistence type="predicted"/>
<comment type="caution">
    <text evidence="1">The sequence shown here is derived from an EMBL/GenBank/DDBJ whole genome shotgun (WGS) entry which is preliminary data.</text>
</comment>
<dbReference type="AlphaFoldDB" id="A0A8X6RHG0"/>
<evidence type="ECO:0000313" key="2">
    <source>
        <dbReference type="Proteomes" id="UP000887159"/>
    </source>
</evidence>
<accession>A0A8X6RHG0</accession>
<organism evidence="1 2">
    <name type="scientific">Trichonephila clavipes</name>
    <name type="common">Golden silk orbweaver</name>
    <name type="synonym">Nephila clavipes</name>
    <dbReference type="NCBI Taxonomy" id="2585209"/>
    <lineage>
        <taxon>Eukaryota</taxon>
        <taxon>Metazoa</taxon>
        <taxon>Ecdysozoa</taxon>
        <taxon>Arthropoda</taxon>
        <taxon>Chelicerata</taxon>
        <taxon>Arachnida</taxon>
        <taxon>Araneae</taxon>
        <taxon>Araneomorphae</taxon>
        <taxon>Entelegynae</taxon>
        <taxon>Araneoidea</taxon>
        <taxon>Nephilidae</taxon>
        <taxon>Trichonephila</taxon>
    </lineage>
</organism>
<keyword evidence="2" id="KW-1185">Reference proteome</keyword>
<dbReference type="EMBL" id="BMAU01021185">
    <property type="protein sequence ID" value="GFX95351.1"/>
    <property type="molecule type" value="Genomic_DNA"/>
</dbReference>
<dbReference type="Proteomes" id="UP000887159">
    <property type="component" value="Unassembled WGS sequence"/>
</dbReference>